<keyword evidence="1" id="KW-0472">Membrane</keyword>
<name>A0A8T0F6R7_ARGBR</name>
<evidence type="ECO:0000256" key="2">
    <source>
        <dbReference type="SAM" id="SignalP"/>
    </source>
</evidence>
<evidence type="ECO:0000256" key="1">
    <source>
        <dbReference type="SAM" id="Phobius"/>
    </source>
</evidence>
<feature type="signal peptide" evidence="2">
    <location>
        <begin position="1"/>
        <end position="18"/>
    </location>
</feature>
<evidence type="ECO:0000313" key="4">
    <source>
        <dbReference type="Proteomes" id="UP000807504"/>
    </source>
</evidence>
<dbReference type="Proteomes" id="UP000807504">
    <property type="component" value="Unassembled WGS sequence"/>
</dbReference>
<proteinExistence type="predicted"/>
<keyword evidence="1" id="KW-1133">Transmembrane helix</keyword>
<comment type="caution">
    <text evidence="3">The sequence shown here is derived from an EMBL/GenBank/DDBJ whole genome shotgun (WGS) entry which is preliminary data.</text>
</comment>
<sequence>MKAFPVLFLLTFILPIGASNRTAVLFDITKQTLDLFPSLRKMARSEDERKGPLTETAFKRISDVIANFRGLRLSSIDATPAIVSFSTAFLTLVSFKISFLRII</sequence>
<dbReference type="EMBL" id="JABXBU010000015">
    <property type="protein sequence ID" value="KAF8786102.1"/>
    <property type="molecule type" value="Genomic_DNA"/>
</dbReference>
<organism evidence="3 4">
    <name type="scientific">Argiope bruennichi</name>
    <name type="common">Wasp spider</name>
    <name type="synonym">Aranea bruennichi</name>
    <dbReference type="NCBI Taxonomy" id="94029"/>
    <lineage>
        <taxon>Eukaryota</taxon>
        <taxon>Metazoa</taxon>
        <taxon>Ecdysozoa</taxon>
        <taxon>Arthropoda</taxon>
        <taxon>Chelicerata</taxon>
        <taxon>Arachnida</taxon>
        <taxon>Araneae</taxon>
        <taxon>Araneomorphae</taxon>
        <taxon>Entelegynae</taxon>
        <taxon>Araneoidea</taxon>
        <taxon>Araneidae</taxon>
        <taxon>Argiope</taxon>
    </lineage>
</organism>
<feature type="transmembrane region" description="Helical" evidence="1">
    <location>
        <begin position="78"/>
        <end position="99"/>
    </location>
</feature>
<accession>A0A8T0F6R7</accession>
<evidence type="ECO:0000313" key="3">
    <source>
        <dbReference type="EMBL" id="KAF8786102.1"/>
    </source>
</evidence>
<keyword evidence="4" id="KW-1185">Reference proteome</keyword>
<keyword evidence="1" id="KW-0812">Transmembrane</keyword>
<reference evidence="3" key="2">
    <citation type="submission" date="2020-06" db="EMBL/GenBank/DDBJ databases">
        <authorList>
            <person name="Sheffer M."/>
        </authorList>
    </citation>
    <scope>NUCLEOTIDE SEQUENCE</scope>
</reference>
<protein>
    <submittedName>
        <fullName evidence="3">Uncharacterized protein</fullName>
    </submittedName>
</protein>
<keyword evidence="2" id="KW-0732">Signal</keyword>
<gene>
    <name evidence="3" type="ORF">HNY73_007865</name>
</gene>
<dbReference type="AlphaFoldDB" id="A0A8T0F6R7"/>
<feature type="chain" id="PRO_5035853042" evidence="2">
    <location>
        <begin position="19"/>
        <end position="103"/>
    </location>
</feature>
<reference evidence="3" key="1">
    <citation type="journal article" date="2020" name="bioRxiv">
        <title>Chromosome-level reference genome of the European wasp spider Argiope bruennichi: a resource for studies on range expansion and evolutionary adaptation.</title>
        <authorList>
            <person name="Sheffer M.M."/>
            <person name="Hoppe A."/>
            <person name="Krehenwinkel H."/>
            <person name="Uhl G."/>
            <person name="Kuss A.W."/>
            <person name="Jensen L."/>
            <person name="Jensen C."/>
            <person name="Gillespie R.G."/>
            <person name="Hoff K.J."/>
            <person name="Prost S."/>
        </authorList>
    </citation>
    <scope>NUCLEOTIDE SEQUENCE</scope>
</reference>